<dbReference type="VEuPathDB" id="FungiDB:AeMF1_013254"/>
<organism evidence="2 3">
    <name type="scientific">Aphanomyces euteiches</name>
    <dbReference type="NCBI Taxonomy" id="100861"/>
    <lineage>
        <taxon>Eukaryota</taxon>
        <taxon>Sar</taxon>
        <taxon>Stramenopiles</taxon>
        <taxon>Oomycota</taxon>
        <taxon>Saprolegniomycetes</taxon>
        <taxon>Saprolegniales</taxon>
        <taxon>Verrucalvaceae</taxon>
        <taxon>Aphanomyces</taxon>
    </lineage>
</organism>
<dbReference type="EMBL" id="VJMJ01000073">
    <property type="protein sequence ID" value="KAF0738545.1"/>
    <property type="molecule type" value="Genomic_DNA"/>
</dbReference>
<protein>
    <submittedName>
        <fullName evidence="2">Uncharacterized protein</fullName>
    </submittedName>
</protein>
<dbReference type="PANTHER" id="PTHR31827:SF1">
    <property type="entry name" value="EMB|CAB89363.1"/>
    <property type="match status" value="1"/>
</dbReference>
<reference evidence="2 3" key="1">
    <citation type="submission" date="2019-07" db="EMBL/GenBank/DDBJ databases">
        <title>Genomics analysis of Aphanomyces spp. identifies a new class of oomycete effector associated with host adaptation.</title>
        <authorList>
            <person name="Gaulin E."/>
        </authorList>
    </citation>
    <scope>NUCLEOTIDE SEQUENCE [LARGE SCALE GENOMIC DNA]</scope>
    <source>
        <strain evidence="2 3">ATCC 201684</strain>
    </source>
</reference>
<comment type="caution">
    <text evidence="2">The sequence shown here is derived from an EMBL/GenBank/DDBJ whole genome shotgun (WGS) entry which is preliminary data.</text>
</comment>
<dbReference type="Proteomes" id="UP000481153">
    <property type="component" value="Unassembled WGS sequence"/>
</dbReference>
<evidence type="ECO:0000313" key="2">
    <source>
        <dbReference type="EMBL" id="KAF0738545.1"/>
    </source>
</evidence>
<accession>A0A6G0XEI9</accession>
<dbReference type="AlphaFoldDB" id="A0A6G0XEI9"/>
<sequence>MASSPSSPRAYGDAAPSIVVLARACCQFNFCTNPVATPGATKCEFHKHRALCSTPDCYNQVYARGRCARHGGKRRCQNCDGVAQTNGYCVAHGGLAHKKFCMVEGCEKQAQSNKRCLKHGGGRLCKVPGCDHYVRIGGLCHTHHILSTNNHEGTELRCAYAYKPCPNDRAFKKDGTLHSLCAFHRDKVNSSQKKYNTKKRQQRTHQNSLMDDDADPTSCIMDPIPFEEVPTTPLDMIQLDTIVFDSTGWSPPDSSDHPGGGSSDFFIRKFKYPTSYDRYL</sequence>
<proteinExistence type="predicted"/>
<dbReference type="PANTHER" id="PTHR31827">
    <property type="entry name" value="EMB|CAB89363.1"/>
    <property type="match status" value="1"/>
</dbReference>
<evidence type="ECO:0000256" key="1">
    <source>
        <dbReference type="SAM" id="MobiDB-lite"/>
    </source>
</evidence>
<feature type="region of interest" description="Disordered" evidence="1">
    <location>
        <begin position="192"/>
        <end position="214"/>
    </location>
</feature>
<keyword evidence="3" id="KW-1185">Reference proteome</keyword>
<evidence type="ECO:0000313" key="3">
    <source>
        <dbReference type="Proteomes" id="UP000481153"/>
    </source>
</evidence>
<name>A0A6G0XEI9_9STRA</name>
<gene>
    <name evidence="2" type="ORF">Ae201684_005657</name>
</gene>